<feature type="signal peptide" evidence="1">
    <location>
        <begin position="1"/>
        <end position="25"/>
    </location>
</feature>
<reference evidence="3 4" key="1">
    <citation type="submission" date="2019-06" db="EMBL/GenBank/DDBJ databases">
        <authorList>
            <person name="Meng X."/>
        </authorList>
    </citation>
    <scope>NUCLEOTIDE SEQUENCE [LARGE SCALE GENOMIC DNA]</scope>
    <source>
        <strain evidence="3 4">M625</strain>
    </source>
</reference>
<comment type="caution">
    <text evidence="3">The sequence shown here is derived from an EMBL/GenBank/DDBJ whole genome shotgun (WGS) entry which is preliminary data.</text>
</comment>
<evidence type="ECO:0000256" key="1">
    <source>
        <dbReference type="SAM" id="SignalP"/>
    </source>
</evidence>
<dbReference type="AlphaFoldDB" id="A0A504IXN2"/>
<feature type="chain" id="PRO_5021198562" description="DUF6794 domain-containing protein" evidence="1">
    <location>
        <begin position="26"/>
        <end position="277"/>
    </location>
</feature>
<proteinExistence type="predicted"/>
<dbReference type="RefSeq" id="WP_140596109.1">
    <property type="nucleotide sequence ID" value="NZ_VFWZ01000008.1"/>
</dbReference>
<dbReference type="Pfam" id="PF20594">
    <property type="entry name" value="DUF6794"/>
    <property type="match status" value="1"/>
</dbReference>
<feature type="domain" description="DUF6794" evidence="2">
    <location>
        <begin position="182"/>
        <end position="263"/>
    </location>
</feature>
<sequence>MRKTKNRIIKIVVFCLLIHLCISSCKTTERVDYFIPESEYSALEEIPENLGRANEILNTTFSDSLKNLVRNADNDTIINIVYPYSLDYLVEDSPPMFVWYNKIKNKRKGKEKNTRFVKYLNRNGIEDIDLINEVVLVAFKNYLNKQDTPHKELLKQYRSKQKVIDAREKTRFITDTLFGVYIPKDIEDCLVQLDKVLGDATQQKAVDWSENNFVSTAYLSIGYRIRNRWQITNGSRLSKYFSKLGVRDPEEVTSIIFTSYSRYKKGKPILFKEQIKQ</sequence>
<keyword evidence="1" id="KW-0732">Signal</keyword>
<dbReference type="EMBL" id="VFWZ01000008">
    <property type="protein sequence ID" value="TPN82814.1"/>
    <property type="molecule type" value="Genomic_DNA"/>
</dbReference>
<evidence type="ECO:0000313" key="4">
    <source>
        <dbReference type="Proteomes" id="UP000315540"/>
    </source>
</evidence>
<name>A0A504IXN2_9FLAO</name>
<protein>
    <recommendedName>
        <fullName evidence="2">DUF6794 domain-containing protein</fullName>
    </recommendedName>
</protein>
<dbReference type="InterPro" id="IPR046744">
    <property type="entry name" value="DUF6794"/>
</dbReference>
<organism evidence="3 4">
    <name type="scientific">Aquimarina algicola</name>
    <dbReference type="NCBI Taxonomy" id="2589995"/>
    <lineage>
        <taxon>Bacteria</taxon>
        <taxon>Pseudomonadati</taxon>
        <taxon>Bacteroidota</taxon>
        <taxon>Flavobacteriia</taxon>
        <taxon>Flavobacteriales</taxon>
        <taxon>Flavobacteriaceae</taxon>
        <taxon>Aquimarina</taxon>
    </lineage>
</organism>
<evidence type="ECO:0000259" key="2">
    <source>
        <dbReference type="Pfam" id="PF20594"/>
    </source>
</evidence>
<keyword evidence="4" id="KW-1185">Reference proteome</keyword>
<evidence type="ECO:0000313" key="3">
    <source>
        <dbReference type="EMBL" id="TPN82814.1"/>
    </source>
</evidence>
<dbReference type="OrthoDB" id="983155at2"/>
<accession>A0A504IXN2</accession>
<dbReference type="Proteomes" id="UP000315540">
    <property type="component" value="Unassembled WGS sequence"/>
</dbReference>
<gene>
    <name evidence="3" type="ORF">FHK87_20520</name>
</gene>